<name>A0ABD1UZ01_9LAMI</name>
<evidence type="ECO:0000313" key="10">
    <source>
        <dbReference type="EMBL" id="KAL2530167.1"/>
    </source>
</evidence>
<gene>
    <name evidence="10" type="ORF">Fot_22768</name>
</gene>
<accession>A0ABD1UZ01</accession>
<dbReference type="Proteomes" id="UP001604277">
    <property type="component" value="Unassembled WGS sequence"/>
</dbReference>
<comment type="catalytic activity">
    <reaction evidence="6">
        <text>(E)-4-coumarate + ATP + H(+) = (E)-4-coumaroyl-AMP + diphosphate</text>
        <dbReference type="Rhea" id="RHEA:72419"/>
        <dbReference type="ChEBI" id="CHEBI:12876"/>
        <dbReference type="ChEBI" id="CHEBI:15378"/>
        <dbReference type="ChEBI" id="CHEBI:30616"/>
        <dbReference type="ChEBI" id="CHEBI:33019"/>
        <dbReference type="ChEBI" id="CHEBI:192348"/>
    </reaction>
    <physiologicalReaction direction="left-to-right" evidence="6">
        <dbReference type="Rhea" id="RHEA:72420"/>
    </physiologicalReaction>
</comment>
<proteinExistence type="predicted"/>
<evidence type="ECO:0000256" key="3">
    <source>
        <dbReference type="ARBA" id="ARBA00022598"/>
    </source>
</evidence>
<comment type="catalytic activity">
    <reaction evidence="8">
        <text>(E)-4-coumarate + ATP + CoA = (E)-4-coumaroyl-CoA + AMP + diphosphate</text>
        <dbReference type="Rhea" id="RHEA:19641"/>
        <dbReference type="ChEBI" id="CHEBI:12876"/>
        <dbReference type="ChEBI" id="CHEBI:30616"/>
        <dbReference type="ChEBI" id="CHEBI:33019"/>
        <dbReference type="ChEBI" id="CHEBI:57287"/>
        <dbReference type="ChEBI" id="CHEBI:85008"/>
        <dbReference type="ChEBI" id="CHEBI:456215"/>
        <dbReference type="EC" id="6.2.1.12"/>
    </reaction>
    <physiologicalReaction direction="left-to-right" evidence="8">
        <dbReference type="Rhea" id="RHEA:19642"/>
    </physiologicalReaction>
</comment>
<keyword evidence="3 10" id="KW-0436">Ligase</keyword>
<evidence type="ECO:0000313" key="11">
    <source>
        <dbReference type="Proteomes" id="UP001604277"/>
    </source>
</evidence>
<comment type="catalytic activity">
    <reaction evidence="7">
        <text>(E)-4-coumaroyl-AMP + CoA = (E)-4-coumaroyl-CoA + AMP + H(+)</text>
        <dbReference type="Rhea" id="RHEA:72423"/>
        <dbReference type="ChEBI" id="CHEBI:15378"/>
        <dbReference type="ChEBI" id="CHEBI:57287"/>
        <dbReference type="ChEBI" id="CHEBI:85008"/>
        <dbReference type="ChEBI" id="CHEBI:192348"/>
        <dbReference type="ChEBI" id="CHEBI:456215"/>
    </reaction>
    <physiologicalReaction direction="left-to-right" evidence="7">
        <dbReference type="Rhea" id="RHEA:72424"/>
    </physiologicalReaction>
</comment>
<dbReference type="PANTHER" id="PTHR24096">
    <property type="entry name" value="LONG-CHAIN-FATTY-ACID--COA LIGASE"/>
    <property type="match status" value="1"/>
</dbReference>
<dbReference type="SUPFAM" id="SSF56801">
    <property type="entry name" value="Acetyl-CoA synthetase-like"/>
    <property type="match status" value="1"/>
</dbReference>
<dbReference type="EC" id="6.2.1.12" evidence="2"/>
<evidence type="ECO:0000256" key="6">
    <source>
        <dbReference type="ARBA" id="ARBA00034219"/>
    </source>
</evidence>
<dbReference type="GO" id="GO:0005524">
    <property type="term" value="F:ATP binding"/>
    <property type="evidence" value="ECO:0007669"/>
    <property type="project" value="UniProtKB-KW"/>
</dbReference>
<dbReference type="GO" id="GO:0016207">
    <property type="term" value="F:4-coumarate-CoA ligase activity"/>
    <property type="evidence" value="ECO:0007669"/>
    <property type="project" value="UniProtKB-EC"/>
</dbReference>
<dbReference type="AlphaFoldDB" id="A0ABD1UZ01"/>
<evidence type="ECO:0000256" key="2">
    <source>
        <dbReference type="ARBA" id="ARBA00012959"/>
    </source>
</evidence>
<evidence type="ECO:0000256" key="5">
    <source>
        <dbReference type="ARBA" id="ARBA00022840"/>
    </source>
</evidence>
<reference evidence="11" key="1">
    <citation type="submission" date="2024-07" db="EMBL/GenBank/DDBJ databases">
        <title>Two chromosome-level genome assemblies of Korean endemic species Abeliophyllum distichum and Forsythia ovata (Oleaceae).</title>
        <authorList>
            <person name="Jang H."/>
        </authorList>
    </citation>
    <scope>NUCLEOTIDE SEQUENCE [LARGE SCALE GENOMIC DNA]</scope>
</reference>
<dbReference type="EMBL" id="JBFOLJ010000006">
    <property type="protein sequence ID" value="KAL2530167.1"/>
    <property type="molecule type" value="Genomic_DNA"/>
</dbReference>
<evidence type="ECO:0000256" key="4">
    <source>
        <dbReference type="ARBA" id="ARBA00022741"/>
    </source>
</evidence>
<dbReference type="Gene3D" id="3.40.50.980">
    <property type="match status" value="1"/>
</dbReference>
<keyword evidence="4" id="KW-0547">Nucleotide-binding</keyword>
<evidence type="ECO:0000256" key="8">
    <source>
        <dbReference type="ARBA" id="ARBA00034252"/>
    </source>
</evidence>
<comment type="cofactor">
    <cofactor evidence="1">
        <name>Mg(2+)</name>
        <dbReference type="ChEBI" id="CHEBI:18420"/>
    </cofactor>
</comment>
<evidence type="ECO:0000256" key="7">
    <source>
        <dbReference type="ARBA" id="ARBA00034223"/>
    </source>
</evidence>
<keyword evidence="11" id="KW-1185">Reference proteome</keyword>
<evidence type="ECO:0000259" key="9">
    <source>
        <dbReference type="Pfam" id="PF00501"/>
    </source>
</evidence>
<comment type="caution">
    <text evidence="10">The sequence shown here is derived from an EMBL/GenBank/DDBJ whole genome shotgun (WGS) entry which is preliminary data.</text>
</comment>
<protein>
    <recommendedName>
        <fullName evidence="2">4-coumarate--CoA ligase</fullName>
        <ecNumber evidence="2">6.2.1.12</ecNumber>
    </recommendedName>
</protein>
<dbReference type="InterPro" id="IPR000873">
    <property type="entry name" value="AMP-dep_synth/lig_dom"/>
</dbReference>
<feature type="domain" description="AMP-dependent synthetase/ligase" evidence="9">
    <location>
        <begin position="1"/>
        <end position="92"/>
    </location>
</feature>
<dbReference type="Pfam" id="PF00501">
    <property type="entry name" value="AMP-binding"/>
    <property type="match status" value="1"/>
</dbReference>
<evidence type="ECO:0000256" key="1">
    <source>
        <dbReference type="ARBA" id="ARBA00001946"/>
    </source>
</evidence>
<dbReference type="PANTHER" id="PTHR24096:SF406">
    <property type="entry name" value="4-COUMARATE--COA LIGASE 2"/>
    <property type="match status" value="1"/>
</dbReference>
<keyword evidence="5" id="KW-0067">ATP-binding</keyword>
<sequence>MTHDYSVVLCGLRVGAAIVIMQKFDILPFLKLIQKYKVSQVTISPFVPPIVLSIVKNPLTNKYDISSVQMVMSGEAPLGKELQDVVKMKFPNARDFAPPQKTPAILVQPVFTH</sequence>
<organism evidence="10 11">
    <name type="scientific">Forsythia ovata</name>
    <dbReference type="NCBI Taxonomy" id="205694"/>
    <lineage>
        <taxon>Eukaryota</taxon>
        <taxon>Viridiplantae</taxon>
        <taxon>Streptophyta</taxon>
        <taxon>Embryophyta</taxon>
        <taxon>Tracheophyta</taxon>
        <taxon>Spermatophyta</taxon>
        <taxon>Magnoliopsida</taxon>
        <taxon>eudicotyledons</taxon>
        <taxon>Gunneridae</taxon>
        <taxon>Pentapetalae</taxon>
        <taxon>asterids</taxon>
        <taxon>lamiids</taxon>
        <taxon>Lamiales</taxon>
        <taxon>Oleaceae</taxon>
        <taxon>Forsythieae</taxon>
        <taxon>Forsythia</taxon>
    </lineage>
</organism>